<dbReference type="Proteomes" id="UP000759131">
    <property type="component" value="Unassembled WGS sequence"/>
</dbReference>
<evidence type="ECO:0000259" key="6">
    <source>
        <dbReference type="Pfam" id="PF09762"/>
    </source>
</evidence>
<feature type="domain" description="CCDC93 N-terminal" evidence="7">
    <location>
        <begin position="34"/>
        <end position="138"/>
    </location>
</feature>
<organism evidence="8">
    <name type="scientific">Medioppia subpectinata</name>
    <dbReference type="NCBI Taxonomy" id="1979941"/>
    <lineage>
        <taxon>Eukaryota</taxon>
        <taxon>Metazoa</taxon>
        <taxon>Ecdysozoa</taxon>
        <taxon>Arthropoda</taxon>
        <taxon>Chelicerata</taxon>
        <taxon>Arachnida</taxon>
        <taxon>Acari</taxon>
        <taxon>Acariformes</taxon>
        <taxon>Sarcoptiformes</taxon>
        <taxon>Oribatida</taxon>
        <taxon>Brachypylina</taxon>
        <taxon>Oppioidea</taxon>
        <taxon>Oppiidae</taxon>
        <taxon>Medioppia</taxon>
    </lineage>
</organism>
<evidence type="ECO:0000256" key="1">
    <source>
        <dbReference type="ARBA" id="ARBA00007219"/>
    </source>
</evidence>
<name>A0A7R9KUG9_9ACAR</name>
<sequence>MGANVPATRVRSRPLDQTSHPSMAVIPDVREDEEQAIKMQEIINLLVAGGYFRARIKGLNNFDKVVGGMSWAIEMSNVDLDVDILFHESLTIGQKIALTEKIVRVLQTMSCPHKIEPHQIQGMDCIHIFPVIQWLVKKSIETRQQMNEYLKNYANWQFNRCHSSDTSQLSDSLSKADTQSHPKRKYRHPARHKLIDPEIRVRTTLLEYGFIGKSSASDITSGADKSGEQTDNRKNGSDSQLTDSLMTSMQTESNKISAAFVGSIVGAQSEEIQKLAEEYNRHRLEREENSIERKEREIRSRVETAKKELSIAKQKESEIRDKIQLFGQRIEIVKQRQQSFAPKDNEKDEEREEKRNLNCILDALKKQKSEFKQFCREEKQRLEKQIEELSNQTTDTEDETEVETELTDSLMTSMQTESNKISAAFVGSIVGAQSEEIQKLAEEYNRHRLEREENSIERKEREIRSRVETAKKELSIAKQKESEIRDKIQLFGQRIEIVKQRQQSFAPKDNEKDEEREEKRNLNCILDALKKQKSEFKQFCREEKQRLEKQILLNRLRKFDDIPTRAELSQYQKRFIELYNQVAAKHNETKKFYTLYNTLDDERMYLEKELTLIGSILDNFYQAQNSNNVKEEYLLQFEQIVENIKQTKLKVENRRFTEKAKRDELNDSYLELIEKQRLYYKGVKDFKEECKTNEKLIAQLENRKTKNQNRRFTEKAKRDELNDSYLELIEKQRLYYKGVKDFKEECKTNEKLIAQLENRKTKNRTN</sequence>
<dbReference type="InterPro" id="IPR048747">
    <property type="entry name" value="CCDC93_N"/>
</dbReference>
<dbReference type="Pfam" id="PF09762">
    <property type="entry name" value="CCDC93_CC"/>
    <property type="match status" value="2"/>
</dbReference>
<feature type="region of interest" description="Disordered" evidence="5">
    <location>
        <begin position="1"/>
        <end position="20"/>
    </location>
</feature>
<dbReference type="OrthoDB" id="16092at2759"/>
<feature type="compositionally biased region" description="Basic and acidic residues" evidence="5">
    <location>
        <begin position="225"/>
        <end position="236"/>
    </location>
</feature>
<feature type="region of interest" description="Disordered" evidence="5">
    <location>
        <begin position="217"/>
        <end position="241"/>
    </location>
</feature>
<keyword evidence="9" id="KW-1185">Reference proteome</keyword>
<feature type="domain" description="CCDC93 coiled-coil" evidence="6">
    <location>
        <begin position="556"/>
        <end position="699"/>
    </location>
</feature>
<protein>
    <recommendedName>
        <fullName evidence="2">Coiled-coil domain-containing protein 93</fullName>
    </recommendedName>
</protein>
<accession>A0A7R9KUG9</accession>
<dbReference type="GO" id="GO:0006893">
    <property type="term" value="P:Golgi to plasma membrane transport"/>
    <property type="evidence" value="ECO:0007669"/>
    <property type="project" value="TreeGrafter"/>
</dbReference>
<dbReference type="EMBL" id="OC860311">
    <property type="protein sequence ID" value="CAD7628462.1"/>
    <property type="molecule type" value="Genomic_DNA"/>
</dbReference>
<gene>
    <name evidence="8" type="ORF">OSB1V03_LOCUS8884</name>
</gene>
<evidence type="ECO:0000256" key="2">
    <source>
        <dbReference type="ARBA" id="ARBA00016765"/>
    </source>
</evidence>
<evidence type="ECO:0000313" key="9">
    <source>
        <dbReference type="Proteomes" id="UP000759131"/>
    </source>
</evidence>
<dbReference type="PANTHER" id="PTHR16441">
    <property type="entry name" value="FIDIPIDINE"/>
    <property type="match status" value="1"/>
</dbReference>
<comment type="similarity">
    <text evidence="1">Belongs to the CCDC93 family.</text>
</comment>
<evidence type="ECO:0000256" key="4">
    <source>
        <dbReference type="SAM" id="Coils"/>
    </source>
</evidence>
<dbReference type="EMBL" id="CAJPIZ010005736">
    <property type="protein sequence ID" value="CAG2108892.1"/>
    <property type="molecule type" value="Genomic_DNA"/>
</dbReference>
<dbReference type="Pfam" id="PF21673">
    <property type="entry name" value="CCDC93_N"/>
    <property type="match status" value="1"/>
</dbReference>
<dbReference type="InterPro" id="IPR019159">
    <property type="entry name" value="CCDC93_CC"/>
</dbReference>
<feature type="coiled-coil region" evidence="4">
    <location>
        <begin position="265"/>
        <end position="322"/>
    </location>
</feature>
<feature type="compositionally biased region" description="Basic residues" evidence="5">
    <location>
        <begin position="181"/>
        <end position="191"/>
    </location>
</feature>
<feature type="region of interest" description="Disordered" evidence="5">
    <location>
        <begin position="165"/>
        <end position="191"/>
    </location>
</feature>
<feature type="coiled-coil region" evidence="4">
    <location>
        <begin position="347"/>
        <end position="399"/>
    </location>
</feature>
<feature type="domain" description="CCDC93 coiled-coil" evidence="6">
    <location>
        <begin position="180"/>
        <end position="401"/>
    </location>
</feature>
<keyword evidence="3 4" id="KW-0175">Coiled coil</keyword>
<reference evidence="8" key="1">
    <citation type="submission" date="2020-11" db="EMBL/GenBank/DDBJ databases">
        <authorList>
            <person name="Tran Van P."/>
        </authorList>
    </citation>
    <scope>NUCLEOTIDE SEQUENCE</scope>
</reference>
<evidence type="ECO:0000259" key="7">
    <source>
        <dbReference type="Pfam" id="PF21673"/>
    </source>
</evidence>
<evidence type="ECO:0000256" key="5">
    <source>
        <dbReference type="SAM" id="MobiDB-lite"/>
    </source>
</evidence>
<evidence type="ECO:0000256" key="3">
    <source>
        <dbReference type="ARBA" id="ARBA00023054"/>
    </source>
</evidence>
<dbReference type="AlphaFoldDB" id="A0A7R9KUG9"/>
<evidence type="ECO:0000313" key="8">
    <source>
        <dbReference type="EMBL" id="CAD7628462.1"/>
    </source>
</evidence>
<feature type="coiled-coil region" evidence="4">
    <location>
        <begin position="430"/>
        <end position="487"/>
    </location>
</feature>
<dbReference type="PANTHER" id="PTHR16441:SF0">
    <property type="entry name" value="COILED-COIL DOMAIN-CONTAINING PROTEIN 93"/>
    <property type="match status" value="1"/>
</dbReference>
<proteinExistence type="inferred from homology"/>
<dbReference type="InterPro" id="IPR039116">
    <property type="entry name" value="CCDC93"/>
</dbReference>